<name>A0A6J5KZW7_9CAUD</name>
<evidence type="ECO:0000313" key="1">
    <source>
        <dbReference type="EMBL" id="CAB4126506.1"/>
    </source>
</evidence>
<proteinExistence type="predicted"/>
<accession>A0A6J5KZW7</accession>
<organism evidence="1">
    <name type="scientific">uncultured Caudovirales phage</name>
    <dbReference type="NCBI Taxonomy" id="2100421"/>
    <lineage>
        <taxon>Viruses</taxon>
        <taxon>Duplodnaviria</taxon>
        <taxon>Heunggongvirae</taxon>
        <taxon>Uroviricota</taxon>
        <taxon>Caudoviricetes</taxon>
        <taxon>Peduoviridae</taxon>
        <taxon>Maltschvirus</taxon>
        <taxon>Maltschvirus maltsch</taxon>
    </lineage>
</organism>
<dbReference type="EMBL" id="LR796205">
    <property type="protein sequence ID" value="CAB4126506.1"/>
    <property type="molecule type" value="Genomic_DNA"/>
</dbReference>
<protein>
    <submittedName>
        <fullName evidence="1">Uncharacterized protein</fullName>
    </submittedName>
</protein>
<reference evidence="1" key="1">
    <citation type="submission" date="2020-04" db="EMBL/GenBank/DDBJ databases">
        <authorList>
            <person name="Chiriac C."/>
            <person name="Salcher M."/>
            <person name="Ghai R."/>
            <person name="Kavagutti S V."/>
        </authorList>
    </citation>
    <scope>NUCLEOTIDE SEQUENCE</scope>
</reference>
<sequence>MFDGPLECYTCMKLENQIDNIRYWYETLLGQLYSDESLFIENLEYVLEQLGAYVGAKIPDRDINVSRSNVIDLKAWKEYNLTYLQSLTTNK</sequence>
<gene>
    <name evidence="1" type="ORF">UFOVP80_5</name>
</gene>